<protein>
    <recommendedName>
        <fullName evidence="3">BRCA1-A complex subunit RAP80</fullName>
    </recommendedName>
    <alternativeName>
        <fullName evidence="10">Receptor-associated protein 80</fullName>
    </alternativeName>
    <alternativeName>
        <fullName evidence="9">Ubiquitin interaction motif-containing protein 1</fullName>
    </alternativeName>
</protein>
<dbReference type="GO" id="GO:0006325">
    <property type="term" value="P:chromatin organization"/>
    <property type="evidence" value="ECO:0007669"/>
    <property type="project" value="UniProtKB-KW"/>
</dbReference>
<dbReference type="Gene3D" id="6.10.250.1800">
    <property type="match status" value="1"/>
</dbReference>
<dbReference type="Pfam" id="PF18282">
    <property type="entry name" value="RAP80_UIM"/>
    <property type="match status" value="1"/>
</dbReference>
<keyword evidence="5" id="KW-0227">DNA damage</keyword>
<feature type="region of interest" description="Disordered" evidence="11">
    <location>
        <begin position="138"/>
        <end position="176"/>
    </location>
</feature>
<feature type="compositionally biased region" description="Polar residues" evidence="11">
    <location>
        <begin position="455"/>
        <end position="470"/>
    </location>
</feature>
<keyword evidence="4" id="KW-0677">Repeat</keyword>
<evidence type="ECO:0000256" key="1">
    <source>
        <dbReference type="ARBA" id="ARBA00004123"/>
    </source>
</evidence>
<name>A0AAV7C1S8_ENGPU</name>
<comment type="caution">
    <text evidence="13">The sequence shown here is derived from an EMBL/GenBank/DDBJ whole genome shotgun (WGS) entry which is preliminary data.</text>
</comment>
<feature type="compositionally biased region" description="Polar residues" evidence="11">
    <location>
        <begin position="15"/>
        <end position="31"/>
    </location>
</feature>
<organism evidence="13 14">
    <name type="scientific">Engystomops pustulosus</name>
    <name type="common">Tungara frog</name>
    <name type="synonym">Physalaemus pustulosus</name>
    <dbReference type="NCBI Taxonomy" id="76066"/>
    <lineage>
        <taxon>Eukaryota</taxon>
        <taxon>Metazoa</taxon>
        <taxon>Chordata</taxon>
        <taxon>Craniata</taxon>
        <taxon>Vertebrata</taxon>
        <taxon>Euteleostomi</taxon>
        <taxon>Amphibia</taxon>
        <taxon>Batrachia</taxon>
        <taxon>Anura</taxon>
        <taxon>Neobatrachia</taxon>
        <taxon>Hyloidea</taxon>
        <taxon>Leptodactylidae</taxon>
        <taxon>Leiuperinae</taxon>
        <taxon>Engystomops</taxon>
    </lineage>
</organism>
<dbReference type="CDD" id="cd20912">
    <property type="entry name" value="AIR_RAP80-like"/>
    <property type="match status" value="1"/>
</dbReference>
<evidence type="ECO:0000256" key="10">
    <source>
        <dbReference type="ARBA" id="ARBA00031558"/>
    </source>
</evidence>
<evidence type="ECO:0000256" key="6">
    <source>
        <dbReference type="ARBA" id="ARBA00022853"/>
    </source>
</evidence>
<evidence type="ECO:0000313" key="14">
    <source>
        <dbReference type="Proteomes" id="UP000824782"/>
    </source>
</evidence>
<evidence type="ECO:0000256" key="9">
    <source>
        <dbReference type="ARBA" id="ARBA00029973"/>
    </source>
</evidence>
<feature type="region of interest" description="Disordered" evidence="11">
    <location>
        <begin position="398"/>
        <end position="499"/>
    </location>
</feature>
<evidence type="ECO:0000256" key="5">
    <source>
        <dbReference type="ARBA" id="ARBA00022763"/>
    </source>
</evidence>
<dbReference type="PANTHER" id="PTHR15932:SF2">
    <property type="entry name" value="BRCA1-A COMPLEX SUBUNIT RAP80"/>
    <property type="match status" value="1"/>
</dbReference>
<gene>
    <name evidence="13" type="ORF">GDO81_010540</name>
</gene>
<keyword evidence="8" id="KW-0539">Nucleus</keyword>
<dbReference type="GO" id="GO:0042393">
    <property type="term" value="F:histone binding"/>
    <property type="evidence" value="ECO:0007669"/>
    <property type="project" value="TreeGrafter"/>
</dbReference>
<dbReference type="Proteomes" id="UP000824782">
    <property type="component" value="Unassembled WGS sequence"/>
</dbReference>
<dbReference type="AlphaFoldDB" id="A0AAV7C1S8"/>
<feature type="compositionally biased region" description="Acidic residues" evidence="11">
    <location>
        <begin position="413"/>
        <end position="422"/>
    </location>
</feature>
<sequence>MSMYHRRKQRFSEGTCRQNAVENEESSSGTAVNVDHPNRTDNEDLSIVISDGDDTELQEESILPKKRRRPPTLRKPSLVKRKITHMTEEEQLALAVKISQQEQTTQKKYTQEEEEELIKKAIEESLHSCQVTDTPISEAEDEFANETSSRNEQLSLNNHNEETHSPKESTLSEDTSKSPVVLLQRLSQDIVESSSVILSPNCKDPVSCIENRLQTPLSPCYSRDYVKFSPAKEVPLSPVFPKRPPLSCRLVPCRLFQEKSASAEKLVDDLDDHCTHCSESPQMDSSVGPTSCSQGESSSQNYLGSTNCLSTDKSKKIDCKDSSSADRSEGRSDMQNQSGSKVHYYWGIPFCPRGVDPSEYTKVILCQLEVYQKHLKSAQRQLLHKMDYGQPIHLADSGQESLKEDTQKSNNPEDAEDGASEDDTQKLEEDEKEDSSDSQETLERSSKRQKVVHSPAQTVLENDHCCSSPSGDKDNAKALFTKRQPSECAGVASVAPGER</sequence>
<dbReference type="PROSITE" id="PS50330">
    <property type="entry name" value="UIM"/>
    <property type="match status" value="1"/>
</dbReference>
<evidence type="ECO:0000256" key="2">
    <source>
        <dbReference type="ARBA" id="ARBA00006465"/>
    </source>
</evidence>
<evidence type="ECO:0000256" key="8">
    <source>
        <dbReference type="ARBA" id="ARBA00023242"/>
    </source>
</evidence>
<dbReference type="InterPro" id="IPR040714">
    <property type="entry name" value="RAP80_UIM"/>
</dbReference>
<keyword evidence="7" id="KW-0234">DNA repair</keyword>
<evidence type="ECO:0000256" key="7">
    <source>
        <dbReference type="ARBA" id="ARBA00023204"/>
    </source>
</evidence>
<feature type="compositionally biased region" description="Polar residues" evidence="11">
    <location>
        <begin position="145"/>
        <end position="158"/>
    </location>
</feature>
<comment type="similarity">
    <text evidence="2">Belongs to the RAP80 family.</text>
</comment>
<feature type="compositionally biased region" description="Polar residues" evidence="11">
    <location>
        <begin position="278"/>
        <end position="311"/>
    </location>
</feature>
<evidence type="ECO:0000313" key="13">
    <source>
        <dbReference type="EMBL" id="KAG8578579.1"/>
    </source>
</evidence>
<proteinExistence type="inferred from homology"/>
<feature type="region of interest" description="Disordered" evidence="11">
    <location>
        <begin position="278"/>
        <end position="337"/>
    </location>
</feature>
<dbReference type="InterPro" id="IPR003903">
    <property type="entry name" value="UIM_dom"/>
</dbReference>
<dbReference type="SMART" id="SM00726">
    <property type="entry name" value="UIM"/>
    <property type="match status" value="2"/>
</dbReference>
<feature type="compositionally biased region" description="Basic and acidic residues" evidence="11">
    <location>
        <begin position="312"/>
        <end position="332"/>
    </location>
</feature>
<evidence type="ECO:0000256" key="4">
    <source>
        <dbReference type="ARBA" id="ARBA00022737"/>
    </source>
</evidence>
<dbReference type="InterPro" id="IPR038868">
    <property type="entry name" value="RAP80"/>
</dbReference>
<evidence type="ECO:0000259" key="12">
    <source>
        <dbReference type="Pfam" id="PF18282"/>
    </source>
</evidence>
<dbReference type="GO" id="GO:0006302">
    <property type="term" value="P:double-strand break repair"/>
    <property type="evidence" value="ECO:0007669"/>
    <property type="project" value="InterPro"/>
</dbReference>
<evidence type="ECO:0000256" key="3">
    <source>
        <dbReference type="ARBA" id="ARBA00021660"/>
    </source>
</evidence>
<comment type="subcellular location">
    <subcellularLocation>
        <location evidence="1">Nucleus</location>
    </subcellularLocation>
</comment>
<dbReference type="GO" id="GO:0070531">
    <property type="term" value="C:BRCA1-A complex"/>
    <property type="evidence" value="ECO:0007669"/>
    <property type="project" value="InterPro"/>
</dbReference>
<keyword evidence="14" id="KW-1185">Reference proteome</keyword>
<feature type="domain" description="RAP80 N-terminal" evidence="12">
    <location>
        <begin position="80"/>
        <end position="133"/>
    </location>
</feature>
<dbReference type="EMBL" id="WNYA01000004">
    <property type="protein sequence ID" value="KAG8578579.1"/>
    <property type="molecule type" value="Genomic_DNA"/>
</dbReference>
<reference evidence="13" key="1">
    <citation type="thesis" date="2020" institute="ProQuest LLC" country="789 East Eisenhower Parkway, Ann Arbor, MI, USA">
        <title>Comparative Genomics and Chromosome Evolution.</title>
        <authorList>
            <person name="Mudd A.B."/>
        </authorList>
    </citation>
    <scope>NUCLEOTIDE SEQUENCE</scope>
    <source>
        <strain evidence="13">237g6f4</strain>
        <tissue evidence="13">Blood</tissue>
    </source>
</reference>
<dbReference type="GO" id="GO:0070530">
    <property type="term" value="F:K63-linked polyubiquitin modification-dependent protein binding"/>
    <property type="evidence" value="ECO:0007669"/>
    <property type="project" value="InterPro"/>
</dbReference>
<feature type="region of interest" description="Disordered" evidence="11">
    <location>
        <begin position="1"/>
        <end position="78"/>
    </location>
</feature>
<accession>A0AAV7C1S8</accession>
<dbReference type="GO" id="GO:0045739">
    <property type="term" value="P:positive regulation of DNA repair"/>
    <property type="evidence" value="ECO:0007669"/>
    <property type="project" value="TreeGrafter"/>
</dbReference>
<evidence type="ECO:0000256" key="11">
    <source>
        <dbReference type="SAM" id="MobiDB-lite"/>
    </source>
</evidence>
<dbReference type="PANTHER" id="PTHR15932">
    <property type="entry name" value="UBIQUITIN INTERACTION MOTIF-CONTAINING PROTEIN 1"/>
    <property type="match status" value="1"/>
</dbReference>
<keyword evidence="6" id="KW-0156">Chromatin regulator</keyword>
<feature type="compositionally biased region" description="Basic residues" evidence="11">
    <location>
        <begin position="64"/>
        <end position="78"/>
    </location>
</feature>